<proteinExistence type="predicted"/>
<dbReference type="EMBL" id="LR796538">
    <property type="protein sequence ID" value="CAB4150492.1"/>
    <property type="molecule type" value="Genomic_DNA"/>
</dbReference>
<evidence type="ECO:0000256" key="1">
    <source>
        <dbReference type="SAM" id="MobiDB-lite"/>
    </source>
</evidence>
<dbReference type="EMBL" id="LR796311">
    <property type="protein sequence ID" value="CAB4136278.1"/>
    <property type="molecule type" value="Genomic_DNA"/>
</dbReference>
<gene>
    <name evidence="2" type="ORF">UFOVP294_40</name>
    <name evidence="3" type="ORF">UFOVP566_45</name>
</gene>
<sequence>MTTWPFPLKPLPDKPYQRIPFNPDNYEDAPL</sequence>
<accession>A0A6J5MVY3</accession>
<reference evidence="3" key="1">
    <citation type="submission" date="2020-04" db="EMBL/GenBank/DDBJ databases">
        <authorList>
            <person name="Chiriac C."/>
            <person name="Salcher M."/>
            <person name="Ghai R."/>
            <person name="Kavagutti S V."/>
        </authorList>
    </citation>
    <scope>NUCLEOTIDE SEQUENCE</scope>
</reference>
<evidence type="ECO:0000313" key="3">
    <source>
        <dbReference type="EMBL" id="CAB4150492.1"/>
    </source>
</evidence>
<feature type="region of interest" description="Disordered" evidence="1">
    <location>
        <begin position="1"/>
        <end position="31"/>
    </location>
</feature>
<protein>
    <submittedName>
        <fullName evidence="3">Uncharacterized protein</fullName>
    </submittedName>
</protein>
<organism evidence="3">
    <name type="scientific">uncultured Caudovirales phage</name>
    <dbReference type="NCBI Taxonomy" id="2100421"/>
    <lineage>
        <taxon>Viruses</taxon>
        <taxon>Duplodnaviria</taxon>
        <taxon>Heunggongvirae</taxon>
        <taxon>Uroviricota</taxon>
        <taxon>Caudoviricetes</taxon>
        <taxon>Peduoviridae</taxon>
        <taxon>Maltschvirus</taxon>
        <taxon>Maltschvirus maltsch</taxon>
    </lineage>
</organism>
<evidence type="ECO:0000313" key="2">
    <source>
        <dbReference type="EMBL" id="CAB4136278.1"/>
    </source>
</evidence>
<name>A0A6J5MVY3_9CAUD</name>